<keyword evidence="3" id="KW-1185">Reference proteome</keyword>
<dbReference type="RefSeq" id="WP_094253649.1">
    <property type="nucleotide sequence ID" value="NZ_JBHLXL010000002.1"/>
</dbReference>
<dbReference type="OrthoDB" id="2964907at2"/>
<comment type="caution">
    <text evidence="2">The sequence shown here is derived from an EMBL/GenBank/DDBJ whole genome shotgun (WGS) entry which is preliminary data.</text>
</comment>
<dbReference type="PROSITE" id="PS51257">
    <property type="entry name" value="PROKAR_LIPOPROTEIN"/>
    <property type="match status" value="1"/>
</dbReference>
<evidence type="ECO:0000256" key="1">
    <source>
        <dbReference type="SAM" id="SignalP"/>
    </source>
</evidence>
<evidence type="ECO:0000313" key="2">
    <source>
        <dbReference type="EMBL" id="OYD56633.1"/>
    </source>
</evidence>
<dbReference type="AlphaFoldDB" id="A0A235F697"/>
<dbReference type="EMBL" id="NOII01000011">
    <property type="protein sequence ID" value="OYD56633.1"/>
    <property type="molecule type" value="Genomic_DNA"/>
</dbReference>
<dbReference type="Proteomes" id="UP000215059">
    <property type="component" value="Unassembled WGS sequence"/>
</dbReference>
<gene>
    <name evidence="2" type="ORF">CGZ90_16620</name>
</gene>
<accession>A0A235F697</accession>
<protein>
    <recommendedName>
        <fullName evidence="4">DUF4362 domain-containing protein</fullName>
    </recommendedName>
</protein>
<reference evidence="2 3" key="1">
    <citation type="submission" date="2017-07" db="EMBL/GenBank/DDBJ databases">
        <title>Fictibacillus sp. nov. GDSW-R2A3 Genome sequencing and assembly.</title>
        <authorList>
            <person name="Mayilraj S."/>
        </authorList>
    </citation>
    <scope>NUCLEOTIDE SEQUENCE [LARGE SCALE GENOMIC DNA]</scope>
    <source>
        <strain evidence="2 3">GDSW-R2A3</strain>
    </source>
</reference>
<keyword evidence="1" id="KW-0732">Signal</keyword>
<feature type="chain" id="PRO_5012443953" description="DUF4362 domain-containing protein" evidence="1">
    <location>
        <begin position="21"/>
        <end position="170"/>
    </location>
</feature>
<feature type="signal peptide" evidence="1">
    <location>
        <begin position="1"/>
        <end position="20"/>
    </location>
</feature>
<evidence type="ECO:0008006" key="4">
    <source>
        <dbReference type="Google" id="ProtNLM"/>
    </source>
</evidence>
<sequence length="170" mass="18611">MKKILKIGILAFVLMGAACSDDTGKGSEKAVETKAIKDGHVVAVHLGDTFEDLVHQGKVQLHNLDKLIQLEKKSDAGEKADPVTISIFNSQKQELAQNTLNYDGKVFTFKNEYEGYKGTPKGEFTCGYMSIRGGSVFLESCKDQDGKEISTMLAFLGTPKAFRDAEEKAK</sequence>
<name>A0A235F697_9BACL</name>
<proteinExistence type="predicted"/>
<organism evidence="2 3">
    <name type="scientific">Fictibacillus aquaticus</name>
    <dbReference type="NCBI Taxonomy" id="2021314"/>
    <lineage>
        <taxon>Bacteria</taxon>
        <taxon>Bacillati</taxon>
        <taxon>Bacillota</taxon>
        <taxon>Bacilli</taxon>
        <taxon>Bacillales</taxon>
        <taxon>Fictibacillaceae</taxon>
        <taxon>Fictibacillus</taxon>
    </lineage>
</organism>
<evidence type="ECO:0000313" key="3">
    <source>
        <dbReference type="Proteomes" id="UP000215059"/>
    </source>
</evidence>